<evidence type="ECO:0000313" key="1">
    <source>
        <dbReference type="EMBL" id="GHO87416.1"/>
    </source>
</evidence>
<dbReference type="Proteomes" id="UP000635565">
    <property type="component" value="Unassembled WGS sequence"/>
</dbReference>
<evidence type="ECO:0000313" key="2">
    <source>
        <dbReference type="Proteomes" id="UP000635565"/>
    </source>
</evidence>
<name>A0ABQ3VPW4_9CHLR</name>
<protein>
    <submittedName>
        <fullName evidence="1">Uncharacterized protein</fullName>
    </submittedName>
</protein>
<sequence length="68" mass="7759">MLSIHRFFAAKEGTIAENASCAFALEDRSYLFFLTEKETRLHDTKDLSGWRGNHCAHACGRYQGLVCY</sequence>
<proteinExistence type="predicted"/>
<organism evidence="1 2">
    <name type="scientific">Dictyobacter formicarum</name>
    <dbReference type="NCBI Taxonomy" id="2778368"/>
    <lineage>
        <taxon>Bacteria</taxon>
        <taxon>Bacillati</taxon>
        <taxon>Chloroflexota</taxon>
        <taxon>Ktedonobacteria</taxon>
        <taxon>Ktedonobacterales</taxon>
        <taxon>Dictyobacteraceae</taxon>
        <taxon>Dictyobacter</taxon>
    </lineage>
</organism>
<comment type="caution">
    <text evidence="1">The sequence shown here is derived from an EMBL/GenBank/DDBJ whole genome shotgun (WGS) entry which is preliminary data.</text>
</comment>
<accession>A0ABQ3VPW4</accession>
<gene>
    <name evidence="1" type="ORF">KSZ_54220</name>
</gene>
<reference evidence="1 2" key="1">
    <citation type="journal article" date="2021" name="Int. J. Syst. Evol. Microbiol.">
        <title>Reticulibacter mediterranei gen. nov., sp. nov., within the new family Reticulibacteraceae fam. nov., and Ktedonospora formicarum gen. nov., sp. nov., Ktedonobacter robiniae sp. nov., Dictyobacter formicarum sp. nov. and Dictyobacter arantiisoli sp. nov., belonging to the class Ktedonobacteria.</title>
        <authorList>
            <person name="Yabe S."/>
            <person name="Zheng Y."/>
            <person name="Wang C.M."/>
            <person name="Sakai Y."/>
            <person name="Abe K."/>
            <person name="Yokota A."/>
            <person name="Donadio S."/>
            <person name="Cavaletti L."/>
            <person name="Monciardini P."/>
        </authorList>
    </citation>
    <scope>NUCLEOTIDE SEQUENCE [LARGE SCALE GENOMIC DNA]</scope>
    <source>
        <strain evidence="1 2">SOSP1-9</strain>
    </source>
</reference>
<keyword evidence="2" id="KW-1185">Reference proteome</keyword>
<dbReference type="EMBL" id="BNJJ01000017">
    <property type="protein sequence ID" value="GHO87416.1"/>
    <property type="molecule type" value="Genomic_DNA"/>
</dbReference>